<dbReference type="InterPro" id="IPR018499">
    <property type="entry name" value="Tetraspanin/Peripherin"/>
</dbReference>
<dbReference type="Pfam" id="PF00335">
    <property type="entry name" value="Tetraspanin"/>
    <property type="match status" value="1"/>
</dbReference>
<dbReference type="InterPro" id="IPR008952">
    <property type="entry name" value="Tetraspanin_EC2_sf"/>
</dbReference>
<evidence type="ECO:0000313" key="7">
    <source>
        <dbReference type="EMBL" id="PLB52469.1"/>
    </source>
</evidence>
<comment type="caution">
    <text evidence="7">The sequence shown here is derived from an EMBL/GenBank/DDBJ whole genome shotgun (WGS) entry which is preliminary data.</text>
</comment>
<feature type="transmembrane region" description="Helical" evidence="6">
    <location>
        <begin position="185"/>
        <end position="207"/>
    </location>
</feature>
<dbReference type="Proteomes" id="UP000234275">
    <property type="component" value="Unassembled WGS sequence"/>
</dbReference>
<evidence type="ECO:0000256" key="5">
    <source>
        <dbReference type="SAM" id="MobiDB-lite"/>
    </source>
</evidence>
<keyword evidence="8" id="KW-1185">Reference proteome</keyword>
<evidence type="ECO:0000313" key="8">
    <source>
        <dbReference type="Proteomes" id="UP000234275"/>
    </source>
</evidence>
<comment type="subcellular location">
    <subcellularLocation>
        <location evidence="1">Membrane</location>
        <topology evidence="1">Multi-pass membrane protein</topology>
    </subcellularLocation>
</comment>
<feature type="transmembrane region" description="Helical" evidence="6">
    <location>
        <begin position="86"/>
        <end position="107"/>
    </location>
</feature>
<dbReference type="GO" id="GO:0016020">
    <property type="term" value="C:membrane"/>
    <property type="evidence" value="ECO:0007669"/>
    <property type="project" value="UniProtKB-SubCell"/>
</dbReference>
<evidence type="ECO:0000256" key="6">
    <source>
        <dbReference type="SAM" id="Phobius"/>
    </source>
</evidence>
<evidence type="ECO:0000256" key="2">
    <source>
        <dbReference type="ARBA" id="ARBA00022692"/>
    </source>
</evidence>
<dbReference type="AlphaFoldDB" id="A0A2I2GHX0"/>
<dbReference type="OrthoDB" id="71600at2759"/>
<sequence>MPTKCDTTFLFYSLLCLSSTIALIFGALSWSRTLSLSLPLPTWLPVLTTLLSPLTVTALAAIGILIPRTPTNAAAANSAIQRALFFIDQAHSILSTIIATLALAYLFPENILSCHLDHQWQSYFSARNAAPIRSIQDTFQCCGLRSIHDRAWPFKDKAHGDDACEKQLGFRRSCFEPWREQQRSVSWMIFVAAVLVWGVKVGYIQVFRRRNSSWMDRRAARGASDYQRITNAEGHEHEEDGDLENHDAAGENRRTILPQANPEYTGSNEWTER</sequence>
<feature type="region of interest" description="Disordered" evidence="5">
    <location>
        <begin position="232"/>
        <end position="273"/>
    </location>
</feature>
<proteinExistence type="predicted"/>
<reference evidence="7 8" key="1">
    <citation type="submission" date="2016-12" db="EMBL/GenBank/DDBJ databases">
        <title>The genomes of Aspergillus section Nigri reveals drivers in fungal speciation.</title>
        <authorList>
            <consortium name="DOE Joint Genome Institute"/>
            <person name="Vesth T.C."/>
            <person name="Nybo J."/>
            <person name="Theobald S."/>
            <person name="Brandl J."/>
            <person name="Frisvad J.C."/>
            <person name="Nielsen K.F."/>
            <person name="Lyhne E.K."/>
            <person name="Kogle M.E."/>
            <person name="Kuo A."/>
            <person name="Riley R."/>
            <person name="Clum A."/>
            <person name="Nolan M."/>
            <person name="Lipzen A."/>
            <person name="Salamov A."/>
            <person name="Henrissat B."/>
            <person name="Wiebenga A."/>
            <person name="De Vries R.P."/>
            <person name="Grigoriev I.V."/>
            <person name="Mortensen U.H."/>
            <person name="Andersen M.R."/>
            <person name="Baker S.E."/>
        </authorList>
    </citation>
    <scope>NUCLEOTIDE SEQUENCE [LARGE SCALE GENOMIC DNA]</scope>
    <source>
        <strain evidence="7 8">IBT 23096</strain>
    </source>
</reference>
<gene>
    <name evidence="7" type="ORF">P170DRAFT_507261</name>
</gene>
<feature type="compositionally biased region" description="Basic and acidic residues" evidence="5">
    <location>
        <begin position="233"/>
        <end position="254"/>
    </location>
</feature>
<organism evidence="7 8">
    <name type="scientific">Aspergillus steynii IBT 23096</name>
    <dbReference type="NCBI Taxonomy" id="1392250"/>
    <lineage>
        <taxon>Eukaryota</taxon>
        <taxon>Fungi</taxon>
        <taxon>Dikarya</taxon>
        <taxon>Ascomycota</taxon>
        <taxon>Pezizomycotina</taxon>
        <taxon>Eurotiomycetes</taxon>
        <taxon>Eurotiomycetidae</taxon>
        <taxon>Eurotiales</taxon>
        <taxon>Aspergillaceae</taxon>
        <taxon>Aspergillus</taxon>
        <taxon>Aspergillus subgen. Circumdati</taxon>
    </lineage>
</organism>
<evidence type="ECO:0008006" key="9">
    <source>
        <dbReference type="Google" id="ProtNLM"/>
    </source>
</evidence>
<keyword evidence="2 6" id="KW-0812">Transmembrane</keyword>
<name>A0A2I2GHX0_9EURO</name>
<protein>
    <recommendedName>
        <fullName evidence="9">Tetraspanin Tsp3</fullName>
    </recommendedName>
</protein>
<dbReference type="GeneID" id="36562169"/>
<accession>A0A2I2GHX0</accession>
<dbReference type="VEuPathDB" id="FungiDB:P170DRAFT_507261"/>
<feature type="compositionally biased region" description="Polar residues" evidence="5">
    <location>
        <begin position="262"/>
        <end position="273"/>
    </location>
</feature>
<evidence type="ECO:0000256" key="1">
    <source>
        <dbReference type="ARBA" id="ARBA00004141"/>
    </source>
</evidence>
<dbReference type="SUPFAM" id="SSF48652">
    <property type="entry name" value="Tetraspanin"/>
    <property type="match status" value="1"/>
</dbReference>
<evidence type="ECO:0000256" key="3">
    <source>
        <dbReference type="ARBA" id="ARBA00022989"/>
    </source>
</evidence>
<evidence type="ECO:0000256" key="4">
    <source>
        <dbReference type="ARBA" id="ARBA00023136"/>
    </source>
</evidence>
<keyword evidence="4 6" id="KW-0472">Membrane</keyword>
<dbReference type="RefSeq" id="XP_024707771.1">
    <property type="nucleotide sequence ID" value="XM_024854463.1"/>
</dbReference>
<dbReference type="EMBL" id="MSFO01000002">
    <property type="protein sequence ID" value="PLB52469.1"/>
    <property type="molecule type" value="Genomic_DNA"/>
</dbReference>
<keyword evidence="3 6" id="KW-1133">Transmembrane helix</keyword>
<feature type="transmembrane region" description="Helical" evidence="6">
    <location>
        <begin position="9"/>
        <end position="30"/>
    </location>
</feature>
<feature type="transmembrane region" description="Helical" evidence="6">
    <location>
        <begin position="42"/>
        <end position="66"/>
    </location>
</feature>